<feature type="domain" description="N-acetyltransferase" evidence="1">
    <location>
        <begin position="7"/>
        <end position="143"/>
    </location>
</feature>
<dbReference type="Proteomes" id="UP000641588">
    <property type="component" value="Unassembled WGS sequence"/>
</dbReference>
<dbReference type="AlphaFoldDB" id="A0A972GUW0"/>
<dbReference type="InterPro" id="IPR016181">
    <property type="entry name" value="Acyl_CoA_acyltransferase"/>
</dbReference>
<sequence length="144" mass="16738">MGNEDELVISNDKSLLNLETVFEFLSSSYWANKRSKEIIRKSIENSICYGVYKNNRQVGFARIVTDGATMYWLCDVFIEEGHRGNNIGKKLIETIVKSEELKNLMGILGTKDAHGLYKQYDFELDQEKMMRRVPDFVRNMNRQG</sequence>
<dbReference type="RefSeq" id="WP_171651457.1">
    <property type="nucleotide sequence ID" value="NZ_WHOD01000045.1"/>
</dbReference>
<organism evidence="2 3">
    <name type="scientific">Paenibacillus foliorum</name>
    <dbReference type="NCBI Taxonomy" id="2654974"/>
    <lineage>
        <taxon>Bacteria</taxon>
        <taxon>Bacillati</taxon>
        <taxon>Bacillota</taxon>
        <taxon>Bacilli</taxon>
        <taxon>Bacillales</taxon>
        <taxon>Paenibacillaceae</taxon>
        <taxon>Paenibacillus</taxon>
    </lineage>
</organism>
<dbReference type="EMBL" id="WHOD01000045">
    <property type="protein sequence ID" value="NOU93255.1"/>
    <property type="molecule type" value="Genomic_DNA"/>
</dbReference>
<keyword evidence="3" id="KW-1185">Reference proteome</keyword>
<dbReference type="PROSITE" id="PS51186">
    <property type="entry name" value="GNAT"/>
    <property type="match status" value="1"/>
</dbReference>
<dbReference type="Gene3D" id="3.40.630.30">
    <property type="match status" value="1"/>
</dbReference>
<dbReference type="GO" id="GO:0016747">
    <property type="term" value="F:acyltransferase activity, transferring groups other than amino-acyl groups"/>
    <property type="evidence" value="ECO:0007669"/>
    <property type="project" value="InterPro"/>
</dbReference>
<proteinExistence type="predicted"/>
<dbReference type="PANTHER" id="PTHR43233:SF1">
    <property type="entry name" value="FAMILY N-ACETYLTRANSFERASE, PUTATIVE (AFU_ORTHOLOGUE AFUA_6G03350)-RELATED"/>
    <property type="match status" value="1"/>
</dbReference>
<dbReference type="Pfam" id="PF13508">
    <property type="entry name" value="Acetyltransf_7"/>
    <property type="match status" value="1"/>
</dbReference>
<accession>A0A972GUW0</accession>
<evidence type="ECO:0000313" key="2">
    <source>
        <dbReference type="EMBL" id="NOU93255.1"/>
    </source>
</evidence>
<dbReference type="PANTHER" id="PTHR43233">
    <property type="entry name" value="FAMILY N-ACETYLTRANSFERASE, PUTATIVE (AFU_ORTHOLOGUE AFUA_6G03350)-RELATED"/>
    <property type="match status" value="1"/>
</dbReference>
<dbReference type="InterPro" id="IPR000182">
    <property type="entry name" value="GNAT_dom"/>
</dbReference>
<dbReference type="InterPro" id="IPR053144">
    <property type="entry name" value="Acetyltransferase_Butenolide"/>
</dbReference>
<protein>
    <submittedName>
        <fullName evidence="2">GNAT family N-acetyltransferase</fullName>
    </submittedName>
</protein>
<evidence type="ECO:0000259" key="1">
    <source>
        <dbReference type="PROSITE" id="PS51186"/>
    </source>
</evidence>
<name>A0A972GUW0_9BACL</name>
<gene>
    <name evidence="2" type="ORF">GC093_08490</name>
</gene>
<comment type="caution">
    <text evidence="2">The sequence shown here is derived from an EMBL/GenBank/DDBJ whole genome shotgun (WGS) entry which is preliminary data.</text>
</comment>
<dbReference type="CDD" id="cd04301">
    <property type="entry name" value="NAT_SF"/>
    <property type="match status" value="1"/>
</dbReference>
<reference evidence="2" key="1">
    <citation type="submission" date="2019-10" db="EMBL/GenBank/DDBJ databases">
        <title>Description of Paenibacillus glebae sp. nov.</title>
        <authorList>
            <person name="Carlier A."/>
            <person name="Qi S."/>
        </authorList>
    </citation>
    <scope>NUCLEOTIDE SEQUENCE</scope>
    <source>
        <strain evidence="2">LMG 31456</strain>
    </source>
</reference>
<dbReference type="SUPFAM" id="SSF55729">
    <property type="entry name" value="Acyl-CoA N-acyltransferases (Nat)"/>
    <property type="match status" value="1"/>
</dbReference>
<evidence type="ECO:0000313" key="3">
    <source>
        <dbReference type="Proteomes" id="UP000641588"/>
    </source>
</evidence>